<dbReference type="InterPro" id="IPR053149">
    <property type="entry name" value="TPK"/>
</dbReference>
<dbReference type="GO" id="GO:0004788">
    <property type="term" value="F:thiamine diphosphokinase activity"/>
    <property type="evidence" value="ECO:0007669"/>
    <property type="project" value="UniProtKB-EC"/>
</dbReference>
<gene>
    <name evidence="7" type="ORF">VB264_19950</name>
</gene>
<keyword evidence="8" id="KW-1185">Reference proteome</keyword>
<proteinExistence type="predicted"/>
<dbReference type="InterPro" id="IPR036371">
    <property type="entry name" value="TPK_B1-bd_sf"/>
</dbReference>
<accession>A0ABU5QSL5</accession>
<evidence type="ECO:0000256" key="5">
    <source>
        <dbReference type="NCBIfam" id="TIGR01378"/>
    </source>
</evidence>
<dbReference type="SUPFAM" id="SSF63862">
    <property type="entry name" value="Thiamin pyrophosphokinase, substrate-binding domain"/>
    <property type="match status" value="1"/>
</dbReference>
<keyword evidence="4" id="KW-0067">ATP-binding</keyword>
<comment type="caution">
    <text evidence="7">The sequence shown here is derived from an EMBL/GenBank/DDBJ whole genome shotgun (WGS) entry which is preliminary data.</text>
</comment>
<evidence type="ECO:0000259" key="6">
    <source>
        <dbReference type="SMART" id="SM00983"/>
    </source>
</evidence>
<keyword evidence="1 7" id="KW-0808">Transferase</keyword>
<organism evidence="7 8">
    <name type="scientific">Arcicella aquatica</name>
    <dbReference type="NCBI Taxonomy" id="217141"/>
    <lineage>
        <taxon>Bacteria</taxon>
        <taxon>Pseudomonadati</taxon>
        <taxon>Bacteroidota</taxon>
        <taxon>Cytophagia</taxon>
        <taxon>Cytophagales</taxon>
        <taxon>Flectobacillaceae</taxon>
        <taxon>Arcicella</taxon>
    </lineage>
</organism>
<reference evidence="7 8" key="1">
    <citation type="submission" date="2023-12" db="EMBL/GenBank/DDBJ databases">
        <title>Novel species of the genus Arcicella isolated from rivers.</title>
        <authorList>
            <person name="Lu H."/>
        </authorList>
    </citation>
    <scope>NUCLEOTIDE SEQUENCE [LARGE SCALE GENOMIC DNA]</scope>
    <source>
        <strain evidence="7 8">LMG 21963</strain>
    </source>
</reference>
<keyword evidence="2" id="KW-0547">Nucleotide-binding</keyword>
<evidence type="ECO:0000313" key="8">
    <source>
        <dbReference type="Proteomes" id="UP001304671"/>
    </source>
</evidence>
<dbReference type="RefSeq" id="WP_323252268.1">
    <property type="nucleotide sequence ID" value="NZ_JAYFUL010000044.1"/>
</dbReference>
<keyword evidence="3" id="KW-0418">Kinase</keyword>
<dbReference type="SMART" id="SM00983">
    <property type="entry name" value="TPK_B1_binding"/>
    <property type="match status" value="1"/>
</dbReference>
<dbReference type="EC" id="2.7.6.2" evidence="5"/>
<evidence type="ECO:0000256" key="1">
    <source>
        <dbReference type="ARBA" id="ARBA00022679"/>
    </source>
</evidence>
<feature type="domain" description="Thiamin pyrophosphokinase thiamin-binding" evidence="6">
    <location>
        <begin position="166"/>
        <end position="231"/>
    </location>
</feature>
<dbReference type="Gene3D" id="3.40.50.10240">
    <property type="entry name" value="Thiamin pyrophosphokinase, catalytic domain"/>
    <property type="match status" value="1"/>
</dbReference>
<dbReference type="SUPFAM" id="SSF63999">
    <property type="entry name" value="Thiamin pyrophosphokinase, catalytic domain"/>
    <property type="match status" value="1"/>
</dbReference>
<dbReference type="PANTHER" id="PTHR41299">
    <property type="entry name" value="THIAMINE PYROPHOSPHOKINASE"/>
    <property type="match status" value="1"/>
</dbReference>
<protein>
    <recommendedName>
        <fullName evidence="5">Thiamine diphosphokinase</fullName>
        <ecNumber evidence="5">2.7.6.2</ecNumber>
    </recommendedName>
</protein>
<evidence type="ECO:0000256" key="3">
    <source>
        <dbReference type="ARBA" id="ARBA00022777"/>
    </source>
</evidence>
<dbReference type="EMBL" id="JAYFUL010000044">
    <property type="protein sequence ID" value="MEA5260081.1"/>
    <property type="molecule type" value="Genomic_DNA"/>
</dbReference>
<dbReference type="NCBIfam" id="TIGR01378">
    <property type="entry name" value="thi_PPkinase"/>
    <property type="match status" value="1"/>
</dbReference>
<dbReference type="InterPro" id="IPR006282">
    <property type="entry name" value="Thi_PPkinase"/>
</dbReference>
<evidence type="ECO:0000256" key="4">
    <source>
        <dbReference type="ARBA" id="ARBA00022840"/>
    </source>
</evidence>
<dbReference type="PANTHER" id="PTHR41299:SF1">
    <property type="entry name" value="THIAMINE PYROPHOSPHOKINASE"/>
    <property type="match status" value="1"/>
</dbReference>
<dbReference type="Pfam" id="PF04265">
    <property type="entry name" value="TPK_B1_binding"/>
    <property type="match status" value="1"/>
</dbReference>
<name>A0ABU5QSL5_9BACT</name>
<dbReference type="InterPro" id="IPR007373">
    <property type="entry name" value="Thiamin_PyroPKinase_B1-bd"/>
</dbReference>
<dbReference type="CDD" id="cd07995">
    <property type="entry name" value="TPK"/>
    <property type="match status" value="1"/>
</dbReference>
<dbReference type="Proteomes" id="UP001304671">
    <property type="component" value="Unassembled WGS sequence"/>
</dbReference>
<evidence type="ECO:0000313" key="7">
    <source>
        <dbReference type="EMBL" id="MEA5260081.1"/>
    </source>
</evidence>
<evidence type="ECO:0000256" key="2">
    <source>
        <dbReference type="ARBA" id="ARBA00022741"/>
    </source>
</evidence>
<sequence length="237" mass="26873">MSSHHVIREQQEPALIIANGEACNFELLGQLLEWSPLVIVLDSAINRVLELGIKVDVLLGDFDILRNTSDISLLDEQNLKRAINLEKIREDQYPIEIVHTPDQDKTDLEKAFDYLVEKGFPAVNVVWATGRRADHTITNITNIVRFREQLKIVVIDDYSKIFVLPNSYEKWYPAKTNISLIPVGEVSGITTHNLKYELSAENLTIGYRTGSSNEVKEDGLVKITYQSGDLLMMECND</sequence>
<dbReference type="InterPro" id="IPR036759">
    <property type="entry name" value="TPK_catalytic_sf"/>
</dbReference>
<dbReference type="Pfam" id="PF04263">
    <property type="entry name" value="TPK_catalytic"/>
    <property type="match status" value="1"/>
</dbReference>
<dbReference type="InterPro" id="IPR007371">
    <property type="entry name" value="TPK_catalytic"/>
</dbReference>